<dbReference type="EMBL" id="VUJX02000004">
    <property type="protein sequence ID" value="KAL0938063.1"/>
    <property type="molecule type" value="Genomic_DNA"/>
</dbReference>
<proteinExistence type="predicted"/>
<evidence type="ECO:0000313" key="2">
    <source>
        <dbReference type="Proteomes" id="UP000805649"/>
    </source>
</evidence>
<reference evidence="1 2" key="1">
    <citation type="journal article" date="2020" name="Phytopathology">
        <title>Genome Sequence Resources of Colletotrichum truncatum, C. plurivorum, C. musicola, and C. sojae: Four Species Pathogenic to Soybean (Glycine max).</title>
        <authorList>
            <person name="Rogerio F."/>
            <person name="Boufleur T.R."/>
            <person name="Ciampi-Guillardi M."/>
            <person name="Sukno S.A."/>
            <person name="Thon M.R."/>
            <person name="Massola Junior N.S."/>
            <person name="Baroncelli R."/>
        </authorList>
    </citation>
    <scope>NUCLEOTIDE SEQUENCE [LARGE SCALE GENOMIC DNA]</scope>
    <source>
        <strain evidence="1 2">CMES1059</strain>
    </source>
</reference>
<name>A0ACC3Z1U5_COLTU</name>
<keyword evidence="2" id="KW-1185">Reference proteome</keyword>
<gene>
    <name evidence="1" type="ORF">CTRU02_207794</name>
</gene>
<evidence type="ECO:0000313" key="1">
    <source>
        <dbReference type="EMBL" id="KAL0938063.1"/>
    </source>
</evidence>
<accession>A0ACC3Z1U5</accession>
<organism evidence="1 2">
    <name type="scientific">Colletotrichum truncatum</name>
    <name type="common">Anthracnose fungus</name>
    <name type="synonym">Colletotrichum capsici</name>
    <dbReference type="NCBI Taxonomy" id="5467"/>
    <lineage>
        <taxon>Eukaryota</taxon>
        <taxon>Fungi</taxon>
        <taxon>Dikarya</taxon>
        <taxon>Ascomycota</taxon>
        <taxon>Pezizomycotina</taxon>
        <taxon>Sordariomycetes</taxon>
        <taxon>Hypocreomycetidae</taxon>
        <taxon>Glomerellales</taxon>
        <taxon>Glomerellaceae</taxon>
        <taxon>Colletotrichum</taxon>
        <taxon>Colletotrichum truncatum species complex</taxon>
    </lineage>
</organism>
<protein>
    <submittedName>
        <fullName evidence="1">Uncharacterized protein</fullName>
    </submittedName>
</protein>
<dbReference type="Proteomes" id="UP000805649">
    <property type="component" value="Unassembled WGS sequence"/>
</dbReference>
<sequence>MPAWAPPTAEQWELHRPVISKMYTERTLKVIQAHMIDAYGFQATPRMYKQRFKSWGIEKNRRHKRSSHTRPDDRTSPPVSPHSELQPASPRDVVPFYESFQSRLTYDSVITPPGGSPESHDTDTDNRSTTYTATPGIFPLTPATSGDGSPITPHVEEERLDADSIRKEIINLAASILSRLILEQQNKTATEVSAPDDDHADIFQSLQIKLRHESKLRGCLINRQLVASRSLVSEAIRDMLKPLHPAAPIGVLSTFNQLVDWVVVQELADCLVESAIGILPLQDEFTQLALAIRRLLVITTLETFQLSMEYICNNLEDRILDILGRRSLVRVYLVLLLNAKKAKSTHQKDKKVYEMAHDRFLYVQHAYKHNPKLVLEFNLFVIGYLSIVSPSVQDVLYMAETCYNRANEYFKSKEASITSTEAEIRNAKSHLGKSCGYLADCNYARGQEINDEELKNEARRMLLFAIHFHAECAEATLAQAERQIEKMRKWCNEAGDTERLGRLDIISSMIEGKEQRPKGEPLLPPLRRDET</sequence>
<comment type="caution">
    <text evidence="1">The sequence shown here is derived from an EMBL/GenBank/DDBJ whole genome shotgun (WGS) entry which is preliminary data.</text>
</comment>